<dbReference type="STRING" id="1314776.A0A166A7F0"/>
<dbReference type="Proteomes" id="UP000076798">
    <property type="component" value="Unassembled WGS sequence"/>
</dbReference>
<evidence type="ECO:0000313" key="4">
    <source>
        <dbReference type="Proteomes" id="UP000076798"/>
    </source>
</evidence>
<feature type="transmembrane region" description="Helical" evidence="2">
    <location>
        <begin position="446"/>
        <end position="464"/>
    </location>
</feature>
<evidence type="ECO:0000256" key="2">
    <source>
        <dbReference type="SAM" id="Phobius"/>
    </source>
</evidence>
<evidence type="ECO:0000256" key="1">
    <source>
        <dbReference type="SAM" id="MobiDB-lite"/>
    </source>
</evidence>
<dbReference type="InterPro" id="IPR027417">
    <property type="entry name" value="P-loop_NTPase"/>
</dbReference>
<dbReference type="SUPFAM" id="SSF52540">
    <property type="entry name" value="P-loop containing nucleoside triphosphate hydrolases"/>
    <property type="match status" value="1"/>
</dbReference>
<feature type="region of interest" description="Disordered" evidence="1">
    <location>
        <begin position="174"/>
        <end position="194"/>
    </location>
</feature>
<dbReference type="CDD" id="cd00882">
    <property type="entry name" value="Ras_like_GTPase"/>
    <property type="match status" value="1"/>
</dbReference>
<dbReference type="EMBL" id="KV428155">
    <property type="protein sequence ID" value="KZT35042.1"/>
    <property type="molecule type" value="Genomic_DNA"/>
</dbReference>
<dbReference type="OrthoDB" id="391988at2759"/>
<gene>
    <name evidence="3" type="ORF">SISSUDRAFT_1121873</name>
</gene>
<keyword evidence="4" id="KW-1185">Reference proteome</keyword>
<keyword evidence="2" id="KW-1133">Transmembrane helix</keyword>
<sequence length="541" mass="60550">MSITPSIRSEADSVDNLASYLDLRTENCNAFRILVCGKSGVGKTSLVSRVFGFNGYSEISDYQPGVHNIDHEIRSPRNQRLILHDSCGLESGSPENLQTIREFIHRRRNSTPSETLHAIWYCTEVPTSGERIFEGGDLTFFKELKKQSPVPPVIIVFTKYDRLVFREQESIKEQKLRNDPNLRPREAARQAKAEGKTKAAAIFEEKCVKVMKSKLPRVWNAYCKVSRDDETSIGALVNITTDALKGSSQLLWATAQTTDVDLKVAGSSHAAGENLQLDIDEESLLSTISRTTTEVWEDNPVYSPLTADGSSLNINMDRAVQAGRSRHWRAIASSAIPIIGLRRVSTLTVLRLVHRDIVRIWNFPDPDNILKGAVFRQQIRNLFVEPLISSKIEHAQEHGETSPLIDNFVDAMTDPTGASAVKFVGNAAVSILNEVALSTPATARILMAYVANLTLGMECLFYLLRKSDKTRITRQDVTDAYVSFYKSGALHEVNLAVRDYIGDEEVFKAFKRDKAAQKTRDIINAHRYYTDHPAQKLPQTP</sequence>
<evidence type="ECO:0000313" key="3">
    <source>
        <dbReference type="EMBL" id="KZT35042.1"/>
    </source>
</evidence>
<dbReference type="AlphaFoldDB" id="A0A166A7F0"/>
<keyword evidence="2" id="KW-0812">Transmembrane</keyword>
<evidence type="ECO:0008006" key="5">
    <source>
        <dbReference type="Google" id="ProtNLM"/>
    </source>
</evidence>
<dbReference type="Gene3D" id="3.40.50.300">
    <property type="entry name" value="P-loop containing nucleotide triphosphate hydrolases"/>
    <property type="match status" value="1"/>
</dbReference>
<keyword evidence="2" id="KW-0472">Membrane</keyword>
<name>A0A166A7F0_9AGAM</name>
<protein>
    <recommendedName>
        <fullName evidence="5">G domain-containing protein</fullName>
    </recommendedName>
</protein>
<accession>A0A166A7F0</accession>
<proteinExistence type="predicted"/>
<organism evidence="3 4">
    <name type="scientific">Sistotremastrum suecicum HHB10207 ss-3</name>
    <dbReference type="NCBI Taxonomy" id="1314776"/>
    <lineage>
        <taxon>Eukaryota</taxon>
        <taxon>Fungi</taxon>
        <taxon>Dikarya</taxon>
        <taxon>Basidiomycota</taxon>
        <taxon>Agaricomycotina</taxon>
        <taxon>Agaricomycetes</taxon>
        <taxon>Sistotremastrales</taxon>
        <taxon>Sistotremastraceae</taxon>
        <taxon>Sistotremastrum</taxon>
    </lineage>
</organism>
<reference evidence="3 4" key="1">
    <citation type="journal article" date="2016" name="Mol. Biol. Evol.">
        <title>Comparative Genomics of Early-Diverging Mushroom-Forming Fungi Provides Insights into the Origins of Lignocellulose Decay Capabilities.</title>
        <authorList>
            <person name="Nagy L.G."/>
            <person name="Riley R."/>
            <person name="Tritt A."/>
            <person name="Adam C."/>
            <person name="Daum C."/>
            <person name="Floudas D."/>
            <person name="Sun H."/>
            <person name="Yadav J.S."/>
            <person name="Pangilinan J."/>
            <person name="Larsson K.H."/>
            <person name="Matsuura K."/>
            <person name="Barry K."/>
            <person name="Labutti K."/>
            <person name="Kuo R."/>
            <person name="Ohm R.A."/>
            <person name="Bhattacharya S.S."/>
            <person name="Shirouzu T."/>
            <person name="Yoshinaga Y."/>
            <person name="Martin F.M."/>
            <person name="Grigoriev I.V."/>
            <person name="Hibbett D.S."/>
        </authorList>
    </citation>
    <scope>NUCLEOTIDE SEQUENCE [LARGE SCALE GENOMIC DNA]</scope>
    <source>
        <strain evidence="3 4">HHB10207 ss-3</strain>
    </source>
</reference>